<dbReference type="InterPro" id="IPR012910">
    <property type="entry name" value="Plug_dom"/>
</dbReference>
<comment type="subcellular location">
    <subcellularLocation>
        <location evidence="1">Cell outer membrane</location>
        <topology evidence="1">Multi-pass membrane protein</topology>
    </subcellularLocation>
</comment>
<dbReference type="PANTHER" id="PTHR30069:SF29">
    <property type="entry name" value="HEMOGLOBIN AND HEMOGLOBIN-HAPTOGLOBIN-BINDING PROTEIN 1-RELATED"/>
    <property type="match status" value="1"/>
</dbReference>
<comment type="caution">
    <text evidence="14">The sequence shown here is derived from an EMBL/GenBank/DDBJ whole genome shotgun (WGS) entry which is preliminary data.</text>
</comment>
<proteinExistence type="inferred from homology"/>
<keyword evidence="2" id="KW-0813">Transport</keyword>
<dbReference type="Pfam" id="PF13715">
    <property type="entry name" value="CarbopepD_reg_2"/>
    <property type="match status" value="1"/>
</dbReference>
<evidence type="ECO:0000256" key="1">
    <source>
        <dbReference type="ARBA" id="ARBA00004571"/>
    </source>
</evidence>
<dbReference type="SUPFAM" id="SSF49464">
    <property type="entry name" value="Carboxypeptidase regulatory domain-like"/>
    <property type="match status" value="1"/>
</dbReference>
<organism evidence="14 15">
    <name type="scientific">Lacibacter luteus</name>
    <dbReference type="NCBI Taxonomy" id="2508719"/>
    <lineage>
        <taxon>Bacteria</taxon>
        <taxon>Pseudomonadati</taxon>
        <taxon>Bacteroidota</taxon>
        <taxon>Chitinophagia</taxon>
        <taxon>Chitinophagales</taxon>
        <taxon>Chitinophagaceae</taxon>
        <taxon>Lacibacter</taxon>
    </lineage>
</organism>
<evidence type="ECO:0000256" key="9">
    <source>
        <dbReference type="ARBA" id="ARBA00023237"/>
    </source>
</evidence>
<evidence type="ECO:0000256" key="5">
    <source>
        <dbReference type="ARBA" id="ARBA00022729"/>
    </source>
</evidence>
<evidence type="ECO:0000256" key="11">
    <source>
        <dbReference type="SAM" id="SignalP"/>
    </source>
</evidence>
<dbReference type="InterPro" id="IPR036942">
    <property type="entry name" value="Beta-barrel_TonB_sf"/>
</dbReference>
<dbReference type="InterPro" id="IPR039426">
    <property type="entry name" value="TonB-dep_rcpt-like"/>
</dbReference>
<dbReference type="Proteomes" id="UP000290204">
    <property type="component" value="Unassembled WGS sequence"/>
</dbReference>
<accession>A0A4Q1CLD4</accession>
<evidence type="ECO:0000256" key="3">
    <source>
        <dbReference type="ARBA" id="ARBA00022452"/>
    </source>
</evidence>
<dbReference type="EMBL" id="SDHW01000001">
    <property type="protein sequence ID" value="RXK61838.1"/>
    <property type="molecule type" value="Genomic_DNA"/>
</dbReference>
<keyword evidence="9" id="KW-0998">Cell outer membrane</keyword>
<evidence type="ECO:0000256" key="7">
    <source>
        <dbReference type="ARBA" id="ARBA00023136"/>
    </source>
</evidence>
<evidence type="ECO:0000259" key="13">
    <source>
        <dbReference type="Pfam" id="PF07715"/>
    </source>
</evidence>
<feature type="domain" description="TonB-dependent receptor-like beta-barrel" evidence="12">
    <location>
        <begin position="372"/>
        <end position="872"/>
    </location>
</feature>
<dbReference type="PANTHER" id="PTHR30069">
    <property type="entry name" value="TONB-DEPENDENT OUTER MEMBRANE RECEPTOR"/>
    <property type="match status" value="1"/>
</dbReference>
<dbReference type="Pfam" id="PF07715">
    <property type="entry name" value="Plug"/>
    <property type="match status" value="1"/>
</dbReference>
<dbReference type="GO" id="GO:0044718">
    <property type="term" value="P:siderophore transmembrane transport"/>
    <property type="evidence" value="ECO:0007669"/>
    <property type="project" value="TreeGrafter"/>
</dbReference>
<name>A0A4Q1CLD4_9BACT</name>
<dbReference type="GO" id="GO:0009279">
    <property type="term" value="C:cell outer membrane"/>
    <property type="evidence" value="ECO:0007669"/>
    <property type="project" value="UniProtKB-SubCell"/>
</dbReference>
<reference evidence="14 15" key="1">
    <citation type="submission" date="2019-01" db="EMBL/GenBank/DDBJ databases">
        <title>Lacibacter sp. strain TTM-7.</title>
        <authorList>
            <person name="Chen W.-M."/>
        </authorList>
    </citation>
    <scope>NUCLEOTIDE SEQUENCE [LARGE SCALE GENOMIC DNA]</scope>
    <source>
        <strain evidence="14 15">TTM-7</strain>
    </source>
</reference>
<feature type="signal peptide" evidence="11">
    <location>
        <begin position="1"/>
        <end position="23"/>
    </location>
</feature>
<sequence length="899" mass="98413">MPKKLRALLLLLVSCVYSFSLFAQSISIKGSVKSAASGETIPAVSVTVKGTSTGVYTSDKGEFSLTVPSLPVTLVVSSIGFETKEVTVTSASASVDVTLATASSLGQEIVVSATRVATRILESPVSIERVSATTIQNAPVASYYDVITNFKGVDVLASSLTFKTPTTRGFLGSGNVRFNQIVDGMDNQAPGLNFSVGGIIGLSELDVDNMELLPGASSALYGPGGMNGTLLINSKNPFKYQGLSFQVKQGIMHTDNRFRDLSGYTNWTLRWAQKVTDRFAFKITSEIIQAKDWVAADYRNYDKATGLPKGGDRVTDAAYNGINVYGDEIARDIRPIINNFAAIPGYAAIIATLPATMPVSRTGYTEKELIDPNTVNFKLGGSLNYKINSNTEAILSGYWGTGNTVYTGSDRYSLQDLKMGQAKFEINSKNWLVRAYTTQENSGNSYNLTATTSYFNELWKPTQVWLPEYIAAYMNGRVSGGLNDQQAHIAARAFADRNRPAAGSAQFNQQFNFIKGVPIGKPTAGAPLGGGRFLDKTDLYAAEGQYNLSDVTKGFADVLVGANYKRYVLNSQGTLFADSTGPIGINEFGAFLQIAKELFKEKVRLTVSGRYDKNQNFAGRFTPRATALIRLSPNNNLRLSYQTAYRFPSTQMQWINLFVGNDYQLIGGVPAFRSFYNLNGSPVYAIQNDVVTTNKVTVVDLKPESVTSFEAGYKGLIANKLLIDVYGYYGQYQDFLTRRLVFQTATNRKFSIPYNTENKVKSFGYGISLDYRLPANFLVGVNFASDELTDVPAGFQAGFNTPKYKTNVKVSNTGFGARKAYAFSIVYKWMSSYRFESDFINGEVPQINTLDAQVSYKLPSNKYIFKLGGSNILNQYYVQAPGNPAIGALYYVSIGYNIY</sequence>
<dbReference type="InterPro" id="IPR000531">
    <property type="entry name" value="Beta-barrel_TonB"/>
</dbReference>
<keyword evidence="8 14" id="KW-0675">Receptor</keyword>
<dbReference type="Pfam" id="PF00593">
    <property type="entry name" value="TonB_dep_Rec_b-barrel"/>
    <property type="match status" value="1"/>
</dbReference>
<protein>
    <submittedName>
        <fullName evidence="14">TonB-dependent receptor</fullName>
    </submittedName>
</protein>
<evidence type="ECO:0000259" key="12">
    <source>
        <dbReference type="Pfam" id="PF00593"/>
    </source>
</evidence>
<evidence type="ECO:0000256" key="10">
    <source>
        <dbReference type="RuleBase" id="RU003357"/>
    </source>
</evidence>
<keyword evidence="3" id="KW-1134">Transmembrane beta strand</keyword>
<comment type="similarity">
    <text evidence="10">Belongs to the TonB-dependent receptor family.</text>
</comment>
<dbReference type="RefSeq" id="WP_129129210.1">
    <property type="nucleotide sequence ID" value="NZ_SDHW01000001.1"/>
</dbReference>
<dbReference type="AlphaFoldDB" id="A0A4Q1CLD4"/>
<feature type="domain" description="TonB-dependent receptor plug" evidence="13">
    <location>
        <begin position="121"/>
        <end position="229"/>
    </location>
</feature>
<keyword evidence="7 10" id="KW-0472">Membrane</keyword>
<evidence type="ECO:0000313" key="14">
    <source>
        <dbReference type="EMBL" id="RXK61838.1"/>
    </source>
</evidence>
<dbReference type="GO" id="GO:0015344">
    <property type="term" value="F:siderophore uptake transmembrane transporter activity"/>
    <property type="evidence" value="ECO:0007669"/>
    <property type="project" value="TreeGrafter"/>
</dbReference>
<feature type="chain" id="PRO_5021015982" evidence="11">
    <location>
        <begin position="24"/>
        <end position="899"/>
    </location>
</feature>
<evidence type="ECO:0000256" key="6">
    <source>
        <dbReference type="ARBA" id="ARBA00023077"/>
    </source>
</evidence>
<dbReference type="Gene3D" id="2.60.40.1120">
    <property type="entry name" value="Carboxypeptidase-like, regulatory domain"/>
    <property type="match status" value="1"/>
</dbReference>
<evidence type="ECO:0000256" key="8">
    <source>
        <dbReference type="ARBA" id="ARBA00023170"/>
    </source>
</evidence>
<dbReference type="InterPro" id="IPR037066">
    <property type="entry name" value="Plug_dom_sf"/>
</dbReference>
<keyword evidence="15" id="KW-1185">Reference proteome</keyword>
<keyword evidence="4" id="KW-0812">Transmembrane</keyword>
<dbReference type="SUPFAM" id="SSF56935">
    <property type="entry name" value="Porins"/>
    <property type="match status" value="1"/>
</dbReference>
<keyword evidence="5 11" id="KW-0732">Signal</keyword>
<dbReference type="InterPro" id="IPR008969">
    <property type="entry name" value="CarboxyPept-like_regulatory"/>
</dbReference>
<gene>
    <name evidence="14" type="ORF">ESA94_02145</name>
</gene>
<dbReference type="Gene3D" id="2.40.170.20">
    <property type="entry name" value="TonB-dependent receptor, beta-barrel domain"/>
    <property type="match status" value="1"/>
</dbReference>
<evidence type="ECO:0000256" key="2">
    <source>
        <dbReference type="ARBA" id="ARBA00022448"/>
    </source>
</evidence>
<keyword evidence="6 10" id="KW-0798">TonB box</keyword>
<evidence type="ECO:0000313" key="15">
    <source>
        <dbReference type="Proteomes" id="UP000290204"/>
    </source>
</evidence>
<dbReference type="Gene3D" id="2.170.130.10">
    <property type="entry name" value="TonB-dependent receptor, plug domain"/>
    <property type="match status" value="1"/>
</dbReference>
<dbReference type="OrthoDB" id="1109208at2"/>
<evidence type="ECO:0000256" key="4">
    <source>
        <dbReference type="ARBA" id="ARBA00022692"/>
    </source>
</evidence>